<comment type="subcellular location">
    <subcellularLocation>
        <location evidence="1">Membrane</location>
        <topology evidence="1">Single-pass membrane protein</topology>
    </subcellularLocation>
</comment>
<accession>A0A423WYD9</accession>
<evidence type="ECO:0000313" key="8">
    <source>
        <dbReference type="Proteomes" id="UP000283895"/>
    </source>
</evidence>
<comment type="caution">
    <text evidence="7">The sequence shown here is derived from an EMBL/GenBank/DDBJ whole genome shotgun (WGS) entry which is preliminary data.</text>
</comment>
<dbReference type="GO" id="GO:0000246">
    <property type="term" value="F:Delta24(24-1) sterol reductase activity"/>
    <property type="evidence" value="ECO:0007669"/>
    <property type="project" value="TreeGrafter"/>
</dbReference>
<dbReference type="InterPro" id="IPR016166">
    <property type="entry name" value="FAD-bd_PCMH"/>
</dbReference>
<evidence type="ECO:0000256" key="2">
    <source>
        <dbReference type="ARBA" id="ARBA00012405"/>
    </source>
</evidence>
<dbReference type="FunFam" id="3.30.465.10:FF:000031">
    <property type="entry name" value="FAD binding domain protein"/>
    <property type="match status" value="1"/>
</dbReference>
<dbReference type="Gene3D" id="3.30.465.10">
    <property type="match status" value="1"/>
</dbReference>
<dbReference type="PANTHER" id="PTHR10801:SF10">
    <property type="entry name" value="FAD BINDING DOMAIN PROTEIN (AFU_ORTHOLOGUE AFUA_6G14300)"/>
    <property type="match status" value="1"/>
</dbReference>
<keyword evidence="4" id="KW-1133">Transmembrane helix</keyword>
<evidence type="ECO:0000259" key="6">
    <source>
        <dbReference type="PROSITE" id="PS51387"/>
    </source>
</evidence>
<dbReference type="InterPro" id="IPR040165">
    <property type="entry name" value="Diminuto-like"/>
</dbReference>
<dbReference type="GO" id="GO:0005737">
    <property type="term" value="C:cytoplasm"/>
    <property type="evidence" value="ECO:0007669"/>
    <property type="project" value="TreeGrafter"/>
</dbReference>
<dbReference type="GO" id="GO:0016020">
    <property type="term" value="C:membrane"/>
    <property type="evidence" value="ECO:0007669"/>
    <property type="project" value="UniProtKB-SubCell"/>
</dbReference>
<evidence type="ECO:0000256" key="5">
    <source>
        <dbReference type="ARBA" id="ARBA00023136"/>
    </source>
</evidence>
<dbReference type="PANTHER" id="PTHR10801">
    <property type="entry name" value="24-DEHYDROCHOLESTEROL REDUCTASE"/>
    <property type="match status" value="1"/>
</dbReference>
<evidence type="ECO:0000313" key="7">
    <source>
        <dbReference type="EMBL" id="ROW08480.1"/>
    </source>
</evidence>
<evidence type="ECO:0000256" key="1">
    <source>
        <dbReference type="ARBA" id="ARBA00004167"/>
    </source>
</evidence>
<gene>
    <name evidence="7" type="ORF">VMCG_03024</name>
</gene>
<dbReference type="GO" id="GO:0071949">
    <property type="term" value="F:FAD binding"/>
    <property type="evidence" value="ECO:0007669"/>
    <property type="project" value="InterPro"/>
</dbReference>
<dbReference type="OrthoDB" id="415825at2759"/>
<dbReference type="GO" id="GO:0008202">
    <property type="term" value="P:steroid metabolic process"/>
    <property type="evidence" value="ECO:0007669"/>
    <property type="project" value="TreeGrafter"/>
</dbReference>
<dbReference type="EMBL" id="LKEA01000006">
    <property type="protein sequence ID" value="ROW08480.1"/>
    <property type="molecule type" value="Genomic_DNA"/>
</dbReference>
<reference evidence="7 8" key="1">
    <citation type="submission" date="2015-09" db="EMBL/GenBank/DDBJ databases">
        <title>Host preference determinants of Valsa canker pathogens revealed by comparative genomics.</title>
        <authorList>
            <person name="Yin Z."/>
            <person name="Huang L."/>
        </authorList>
    </citation>
    <scope>NUCLEOTIDE SEQUENCE [LARGE SCALE GENOMIC DNA]</scope>
    <source>
        <strain evidence="7 8">03-1</strain>
    </source>
</reference>
<dbReference type="InterPro" id="IPR016169">
    <property type="entry name" value="FAD-bd_PCMH_sub2"/>
</dbReference>
<name>A0A423WYD9_9PEZI</name>
<keyword evidence="5" id="KW-0472">Membrane</keyword>
<dbReference type="InterPro" id="IPR036318">
    <property type="entry name" value="FAD-bd_PCMH-like_sf"/>
</dbReference>
<sequence>MDRHRTLVQKIASTVRSFYNSKEPYRIFHGSTNSTRPAAGHARSKAVDISALRQVLSVDAARRTALVEPNVPMDRLVESTLKHGLVPPVVMEFPGITAGGGFAGTAGESSSFRHGFFDETVASVEVVLPDGEVVTARPAPEGPHADLFRGAAGAVGTLGVTTLLEVKLVTARKFVRTRYRRTRSVAEAVAAVREETTKPENDYVDGILFSKDHGVVITGQMTDEKPESAPVRTFSRAGDPWFYMHVEERTSRQRRDAQEDEYIPLAEYLFRYDRAGFWVGRAGWQYFKGLVPFNRFTRWFLDDFMHTRMLYRALHGSGESARFIVQDVAMPFATTERLVDYTAGELGIWPLWLCPLKRRAPPTFHPFTTTPPDSKKPGQKQEEDDMMLNVGVWGWGPADHERFVRANRDLEAKVRELGGMKWLYAHTYYDEPEFWDMYGGRGWYDALRRKFRADEAGLPSVYDKVKVDLEKNRSQRGGFKGVWPFGGLYGIYKSIQSGDYMLHRNAEWKWKGKDE</sequence>
<dbReference type="Pfam" id="PF01565">
    <property type="entry name" value="FAD_binding_4"/>
    <property type="match status" value="1"/>
</dbReference>
<feature type="domain" description="FAD-binding PCMH-type" evidence="6">
    <location>
        <begin position="1"/>
        <end position="171"/>
    </location>
</feature>
<protein>
    <recommendedName>
        <fullName evidence="2">Delta(24)-sterol reductase</fullName>
        <ecNumber evidence="2">1.3.1.72</ecNumber>
    </recommendedName>
</protein>
<evidence type="ECO:0000256" key="4">
    <source>
        <dbReference type="ARBA" id="ARBA00022989"/>
    </source>
</evidence>
<dbReference type="GO" id="GO:0050614">
    <property type="term" value="F:Delta24-sterol reductase activity"/>
    <property type="evidence" value="ECO:0007669"/>
    <property type="project" value="UniProtKB-EC"/>
</dbReference>
<dbReference type="STRING" id="356882.A0A423WYD9"/>
<proteinExistence type="predicted"/>
<keyword evidence="3" id="KW-0812">Transmembrane</keyword>
<dbReference type="AlphaFoldDB" id="A0A423WYD9"/>
<keyword evidence="8" id="KW-1185">Reference proteome</keyword>
<dbReference type="Proteomes" id="UP000283895">
    <property type="component" value="Unassembled WGS sequence"/>
</dbReference>
<dbReference type="SUPFAM" id="SSF56176">
    <property type="entry name" value="FAD-binding/transporter-associated domain-like"/>
    <property type="match status" value="1"/>
</dbReference>
<organism evidence="7 8">
    <name type="scientific">Cytospora schulzeri</name>
    <dbReference type="NCBI Taxonomy" id="448051"/>
    <lineage>
        <taxon>Eukaryota</taxon>
        <taxon>Fungi</taxon>
        <taxon>Dikarya</taxon>
        <taxon>Ascomycota</taxon>
        <taxon>Pezizomycotina</taxon>
        <taxon>Sordariomycetes</taxon>
        <taxon>Sordariomycetidae</taxon>
        <taxon>Diaporthales</taxon>
        <taxon>Cytosporaceae</taxon>
        <taxon>Cytospora</taxon>
    </lineage>
</organism>
<evidence type="ECO:0000256" key="3">
    <source>
        <dbReference type="ARBA" id="ARBA00022692"/>
    </source>
</evidence>
<dbReference type="InterPro" id="IPR006094">
    <property type="entry name" value="Oxid_FAD_bind_N"/>
</dbReference>
<dbReference type="EC" id="1.3.1.72" evidence="2"/>
<dbReference type="PROSITE" id="PS51387">
    <property type="entry name" value="FAD_PCMH"/>
    <property type="match status" value="1"/>
</dbReference>